<feature type="region of interest" description="Disordered" evidence="1">
    <location>
        <begin position="435"/>
        <end position="461"/>
    </location>
</feature>
<dbReference type="Proteomes" id="UP001176059">
    <property type="component" value="Unassembled WGS sequence"/>
</dbReference>
<sequence length="772" mass="87693">MADPLNQWEIPHQVREQCKHAELAYAHLDGHAPLTPHTVDALWTSEIQPWLTSKDHLQIISSWLTAVTGLDHNNCGNMEEAYKHFIHTAVCLLQGHIDLANLQLQAWKRKFQPILHNKPISIVDNLVYAVEEELECPSPGSQRQETFEESCQQWKEVLKKHVLESLHLPVPPMQEDPVIQVMRQMKNFTQTDLDNTSFSLTVVKTGLAVVMLRIANPKYVHQVYNPENLHQTRLLRRNGISLQLVEILNAWSKRVPEEWLAIPDEGSLNETVPKNIFQQRNGKLKTGNDFIRILCKHQKIVPLATNPLCCFFLCSEANFKQAWEEWLRWGLNASGFDVPYDPHDHRVLALWNAISQHIMRGQYNTHGLPQEIEQLLRLTIQLRQETKIFKSQVRKPNQCQHCLGQPEAQKCTQTLYFQKCSQSFSWKGAGLTRVPSEEAMRPVQPKMSGRSKSLHTSKHSSVPKIHQAKDLDFQEVYPNPEILKNCGHQIFFIRDTDTQEMINWVYYNSFHKDYLQTLNTNIDLASHVNPVARGSQFEWYKFQPLRPFGWRVGSGAGPAEFANAHVGIEATTYEGLDILFNHAWNNMALVETARPFVPDIVEEIAKTGKLCGKVGFLGVNSFDCKNYVATIHRDNDKAPTITAQLRLNGTNLARSEFSFCMAEYGFFIRTQANMIWSFDSNVYHGTMLPAQATLDLARIGQAESIGVALAVGMSSQLQCKDYILTSSFPDDSAAPRQGPSAGDVSVHRTTRRLLSSPHNLVSSSLAPFLISI</sequence>
<reference evidence="2" key="1">
    <citation type="submission" date="2022-08" db="EMBL/GenBank/DDBJ databases">
        <authorList>
            <consortium name="DOE Joint Genome Institute"/>
            <person name="Min B."/>
            <person name="Sierra-Patev S."/>
            <person name="Naranjo-Ortiz M."/>
            <person name="Looney B."/>
            <person name="Konkel Z."/>
            <person name="Slot J.C."/>
            <person name="Sakamoto Y."/>
            <person name="Steenwyk J.L."/>
            <person name="Rokas A."/>
            <person name="Carro J."/>
            <person name="Camarero S."/>
            <person name="Ferreira P."/>
            <person name="Molpeceres G."/>
            <person name="Ruiz-duenas F.J."/>
            <person name="Serrano A."/>
            <person name="Henrissat B."/>
            <person name="Drula E."/>
            <person name="Hughes K.W."/>
            <person name="Mata J.L."/>
            <person name="Ishikawa N.K."/>
            <person name="Vargas-Isla R."/>
            <person name="Ushijima S."/>
            <person name="Smith C.A."/>
            <person name="Ahrendt S."/>
            <person name="Andreopoulos W."/>
            <person name="He G."/>
            <person name="LaButti K."/>
            <person name="Lipzen A."/>
            <person name="Ng V."/>
            <person name="Riley R."/>
            <person name="Sandor L."/>
            <person name="Barry K."/>
            <person name="Martinez A.T."/>
            <person name="Xiao Y."/>
            <person name="Gibbons J.G."/>
            <person name="Terashima K."/>
            <person name="Hibbett D.S."/>
            <person name="Grigoriev I.V."/>
        </authorList>
    </citation>
    <scope>NUCLEOTIDE SEQUENCE</scope>
    <source>
        <strain evidence="2">ET3784</strain>
    </source>
</reference>
<evidence type="ECO:0000313" key="3">
    <source>
        <dbReference type="Proteomes" id="UP001176059"/>
    </source>
</evidence>
<proteinExistence type="predicted"/>
<dbReference type="AlphaFoldDB" id="A0AA38JBZ0"/>
<comment type="caution">
    <text evidence="2">The sequence shown here is derived from an EMBL/GenBank/DDBJ whole genome shotgun (WGS) entry which is preliminary data.</text>
</comment>
<protein>
    <submittedName>
        <fullName evidence="2">Uncharacterized protein</fullName>
    </submittedName>
</protein>
<reference evidence="2" key="2">
    <citation type="journal article" date="2023" name="Proc. Natl. Acad. Sci. U.S.A.">
        <title>A global phylogenomic analysis of the shiitake genus Lentinula.</title>
        <authorList>
            <person name="Sierra-Patev S."/>
            <person name="Min B."/>
            <person name="Naranjo-Ortiz M."/>
            <person name="Looney B."/>
            <person name="Konkel Z."/>
            <person name="Slot J.C."/>
            <person name="Sakamoto Y."/>
            <person name="Steenwyk J.L."/>
            <person name="Rokas A."/>
            <person name="Carro J."/>
            <person name="Camarero S."/>
            <person name="Ferreira P."/>
            <person name="Molpeceres G."/>
            <person name="Ruiz-Duenas F.J."/>
            <person name="Serrano A."/>
            <person name="Henrissat B."/>
            <person name="Drula E."/>
            <person name="Hughes K.W."/>
            <person name="Mata J.L."/>
            <person name="Ishikawa N.K."/>
            <person name="Vargas-Isla R."/>
            <person name="Ushijima S."/>
            <person name="Smith C.A."/>
            <person name="Donoghue J."/>
            <person name="Ahrendt S."/>
            <person name="Andreopoulos W."/>
            <person name="He G."/>
            <person name="LaButti K."/>
            <person name="Lipzen A."/>
            <person name="Ng V."/>
            <person name="Riley R."/>
            <person name="Sandor L."/>
            <person name="Barry K."/>
            <person name="Martinez A.T."/>
            <person name="Xiao Y."/>
            <person name="Gibbons J.G."/>
            <person name="Terashima K."/>
            <person name="Grigoriev I.V."/>
            <person name="Hibbett D."/>
        </authorList>
    </citation>
    <scope>NUCLEOTIDE SEQUENCE</scope>
    <source>
        <strain evidence="2">ET3784</strain>
    </source>
</reference>
<evidence type="ECO:0000313" key="2">
    <source>
        <dbReference type="EMBL" id="KAJ3718657.1"/>
    </source>
</evidence>
<keyword evidence="3" id="KW-1185">Reference proteome</keyword>
<accession>A0AA38JBZ0</accession>
<name>A0AA38JBZ0_9AGAR</name>
<evidence type="ECO:0000256" key="1">
    <source>
        <dbReference type="SAM" id="MobiDB-lite"/>
    </source>
</evidence>
<dbReference type="EMBL" id="JANVFO010000068">
    <property type="protein sequence ID" value="KAJ3718657.1"/>
    <property type="molecule type" value="Genomic_DNA"/>
</dbReference>
<organism evidence="2 3">
    <name type="scientific">Lentinula guzmanii</name>
    <dbReference type="NCBI Taxonomy" id="2804957"/>
    <lineage>
        <taxon>Eukaryota</taxon>
        <taxon>Fungi</taxon>
        <taxon>Dikarya</taxon>
        <taxon>Basidiomycota</taxon>
        <taxon>Agaricomycotina</taxon>
        <taxon>Agaricomycetes</taxon>
        <taxon>Agaricomycetidae</taxon>
        <taxon>Agaricales</taxon>
        <taxon>Marasmiineae</taxon>
        <taxon>Omphalotaceae</taxon>
        <taxon>Lentinula</taxon>
    </lineage>
</organism>
<gene>
    <name evidence="2" type="ORF">DFJ43DRAFT_1159449</name>
</gene>